<keyword evidence="8" id="KW-0479">Metal-binding</keyword>
<evidence type="ECO:0000256" key="8">
    <source>
        <dbReference type="ARBA" id="ARBA00022723"/>
    </source>
</evidence>
<keyword evidence="26" id="KW-1185">Reference proteome</keyword>
<evidence type="ECO:0000256" key="9">
    <source>
        <dbReference type="ARBA" id="ARBA00022763"/>
    </source>
</evidence>
<dbReference type="GO" id="GO:0005634">
    <property type="term" value="C:nucleus"/>
    <property type="evidence" value="ECO:0000318"/>
    <property type="project" value="GO_Central"/>
</dbReference>
<dbReference type="InterPro" id="IPR041995">
    <property type="entry name" value="KOW_KIN17"/>
</dbReference>
<evidence type="ECO:0000256" key="7">
    <source>
        <dbReference type="ARBA" id="ARBA00022705"/>
    </source>
</evidence>
<dbReference type="InterPro" id="IPR036236">
    <property type="entry name" value="Znf_C2H2_sf"/>
</dbReference>
<feature type="domain" description="DNA/RNA-binding protein Kin17 WH-like" evidence="24">
    <location>
        <begin position="53"/>
        <end position="179"/>
    </location>
</feature>
<evidence type="ECO:0000256" key="1">
    <source>
        <dbReference type="ARBA" id="ARBA00004123"/>
    </source>
</evidence>
<comment type="similarity">
    <text evidence="3">Belongs to the KIN17 family.</text>
</comment>
<dbReference type="InterPro" id="IPR056767">
    <property type="entry name" value="C2H2-Znf_KIN17"/>
</dbReference>
<dbReference type="PANTHER" id="PTHR12805:SF0">
    <property type="entry name" value="DNA_RNA-BINDING PROTEIN KIN17"/>
    <property type="match status" value="1"/>
</dbReference>
<dbReference type="GO" id="GO:0006397">
    <property type="term" value="P:mRNA processing"/>
    <property type="evidence" value="ECO:0007669"/>
    <property type="project" value="UniProtKB-KW"/>
</dbReference>
<dbReference type="OrthoDB" id="10266249at2759"/>
<evidence type="ECO:0000256" key="20">
    <source>
        <dbReference type="ARBA" id="ARBA00062063"/>
    </source>
</evidence>
<dbReference type="FunFam" id="1.10.10.2030:FF:000001">
    <property type="entry name" value="DNA/RNA-binding protein KIN17, putative"/>
    <property type="match status" value="1"/>
</dbReference>
<dbReference type="InterPro" id="IPR037321">
    <property type="entry name" value="KIN17-like"/>
</dbReference>
<dbReference type="CTD" id="22944"/>
<keyword evidence="18" id="KW-0539">Nucleus</keyword>
<dbReference type="GO" id="GO:0008270">
    <property type="term" value="F:zinc ion binding"/>
    <property type="evidence" value="ECO:0007669"/>
    <property type="project" value="UniProtKB-KW"/>
</dbReference>
<keyword evidence="9" id="KW-0227">DNA damage</keyword>
<keyword evidence="13" id="KW-0346">Stress response</keyword>
<dbReference type="InterPro" id="IPR041330">
    <property type="entry name" value="KN17_SH3"/>
</dbReference>
<feature type="region of interest" description="Disordered" evidence="23">
    <location>
        <begin position="176"/>
        <end position="259"/>
    </location>
</feature>
<dbReference type="InterPro" id="IPR038254">
    <property type="entry name" value="KIN17_WH-like_sf"/>
</dbReference>
<dbReference type="OMA" id="RMTDFIE"/>
<dbReference type="InterPro" id="IPR014722">
    <property type="entry name" value="Rib_uL2_dom2"/>
</dbReference>
<evidence type="ECO:0000313" key="25">
    <source>
        <dbReference type="EnsemblMetazoa" id="XP_030856178"/>
    </source>
</evidence>
<dbReference type="AlphaFoldDB" id="A0A7M7PWN4"/>
<evidence type="ECO:0000256" key="10">
    <source>
        <dbReference type="ARBA" id="ARBA00022771"/>
    </source>
</evidence>
<feature type="compositionally biased region" description="Basic and acidic residues" evidence="23">
    <location>
        <begin position="219"/>
        <end position="231"/>
    </location>
</feature>
<reference evidence="25" key="2">
    <citation type="submission" date="2021-01" db="UniProtKB">
        <authorList>
            <consortium name="EnsemblMetazoa"/>
        </authorList>
    </citation>
    <scope>IDENTIFICATION</scope>
</reference>
<evidence type="ECO:0000256" key="2">
    <source>
        <dbReference type="ARBA" id="ARBA00004496"/>
    </source>
</evidence>
<evidence type="ECO:0000259" key="24">
    <source>
        <dbReference type="SMART" id="SM01253"/>
    </source>
</evidence>
<dbReference type="GO" id="GO:0006260">
    <property type="term" value="P:DNA replication"/>
    <property type="evidence" value="ECO:0000318"/>
    <property type="project" value="GO_Central"/>
</dbReference>
<dbReference type="SUPFAM" id="SSF57667">
    <property type="entry name" value="beta-beta-alpha zinc fingers"/>
    <property type="match status" value="1"/>
</dbReference>
<dbReference type="Pfam" id="PF10357">
    <property type="entry name" value="WH_KIN17"/>
    <property type="match status" value="1"/>
</dbReference>
<keyword evidence="7" id="KW-0235">DNA replication</keyword>
<evidence type="ECO:0000256" key="15">
    <source>
        <dbReference type="ARBA" id="ARBA00023125"/>
    </source>
</evidence>
<evidence type="ECO:0000256" key="22">
    <source>
        <dbReference type="ARBA" id="ARBA00079987"/>
    </source>
</evidence>
<reference evidence="26" key="1">
    <citation type="submission" date="2015-02" db="EMBL/GenBank/DDBJ databases">
        <title>Genome sequencing for Strongylocentrotus purpuratus.</title>
        <authorList>
            <person name="Murali S."/>
            <person name="Liu Y."/>
            <person name="Vee V."/>
            <person name="English A."/>
            <person name="Wang M."/>
            <person name="Skinner E."/>
            <person name="Han Y."/>
            <person name="Muzny D.M."/>
            <person name="Worley K.C."/>
            <person name="Gibbs R.A."/>
        </authorList>
    </citation>
    <scope>NUCLEOTIDE SEQUENCE</scope>
</reference>
<evidence type="ECO:0000256" key="14">
    <source>
        <dbReference type="ARBA" id="ARBA00023054"/>
    </source>
</evidence>
<evidence type="ECO:0000256" key="4">
    <source>
        <dbReference type="ARBA" id="ARBA00022481"/>
    </source>
</evidence>
<keyword evidence="15" id="KW-0238">DNA-binding</keyword>
<comment type="function">
    <text evidence="19">Involved in DNA replication and the cellular response to DNA damage. May participate in DNA replication factories and create a bridge between DNA replication and repair mediated by high molecular weight complexes. May play a role in illegitimate recombination and regulation of gene expression. May participate in mRNA processing. Binds, in vitro, to double-stranded DNA. Also shown to bind preferentially to curved DNA in vitro and in vivo. Binds via its C-terminal domain to RNA in vitro.</text>
</comment>
<evidence type="ECO:0000256" key="13">
    <source>
        <dbReference type="ARBA" id="ARBA00023016"/>
    </source>
</evidence>
<dbReference type="GO" id="GO:0006281">
    <property type="term" value="P:DNA repair"/>
    <property type="evidence" value="ECO:0007669"/>
    <property type="project" value="UniProtKB-KW"/>
</dbReference>
<dbReference type="Pfam" id="PF25095">
    <property type="entry name" value="C2H2-zf_KIN17"/>
    <property type="match status" value="1"/>
</dbReference>
<dbReference type="CDD" id="cd13155">
    <property type="entry name" value="KOW_KIN17"/>
    <property type="match status" value="1"/>
</dbReference>
<feature type="compositionally biased region" description="Low complexity" evidence="23">
    <location>
        <begin position="205"/>
        <end position="218"/>
    </location>
</feature>
<keyword evidence="17" id="KW-0234">DNA repair</keyword>
<dbReference type="GeneID" id="587495"/>
<dbReference type="FunFam" id="2.30.30.30:FF:000021">
    <property type="entry name" value="DNA/RNA-binding protein KIN17, putative"/>
    <property type="match status" value="1"/>
</dbReference>
<comment type="subunit">
    <text evidence="20">Associated with DNA polymerase alpha, RFC1 and cyclin A, in multiprotein DNA replication complexes. Also associates with replication origins at the G1/S phase boundary and throughout the S phase in vivo.</text>
</comment>
<evidence type="ECO:0000256" key="3">
    <source>
        <dbReference type="ARBA" id="ARBA00008517"/>
    </source>
</evidence>
<evidence type="ECO:0000256" key="12">
    <source>
        <dbReference type="ARBA" id="ARBA00022884"/>
    </source>
</evidence>
<dbReference type="Pfam" id="PF18131">
    <property type="entry name" value="KN17_SH3"/>
    <property type="match status" value="1"/>
</dbReference>
<evidence type="ECO:0000256" key="18">
    <source>
        <dbReference type="ARBA" id="ARBA00023242"/>
    </source>
</evidence>
<dbReference type="GO" id="GO:0003690">
    <property type="term" value="F:double-stranded DNA binding"/>
    <property type="evidence" value="ECO:0000318"/>
    <property type="project" value="GO_Central"/>
</dbReference>
<dbReference type="KEGG" id="spu:587495"/>
<keyword evidence="6" id="KW-0507">mRNA processing</keyword>
<keyword evidence="11" id="KW-0862">Zinc</keyword>
<dbReference type="SMART" id="SM01253">
    <property type="entry name" value="Kin17_mid"/>
    <property type="match status" value="1"/>
</dbReference>
<comment type="subcellular location">
    <subcellularLocation>
        <location evidence="2">Cytoplasm</location>
    </subcellularLocation>
    <subcellularLocation>
        <location evidence="1">Nucleus</location>
    </subcellularLocation>
</comment>
<proteinExistence type="inferred from homology"/>
<dbReference type="PANTHER" id="PTHR12805">
    <property type="entry name" value="KIN17 KIN, ANTIGENIC DETERMINANT OF RECA PROTEIN HOMOLOG"/>
    <property type="match status" value="1"/>
</dbReference>
<dbReference type="GO" id="GO:0006310">
    <property type="term" value="P:DNA recombination"/>
    <property type="evidence" value="ECO:0007669"/>
    <property type="project" value="UniProtKB-KW"/>
</dbReference>
<evidence type="ECO:0000256" key="6">
    <source>
        <dbReference type="ARBA" id="ARBA00022664"/>
    </source>
</evidence>
<accession>A0A7M7PWN4</accession>
<evidence type="ECO:0000256" key="19">
    <source>
        <dbReference type="ARBA" id="ARBA00054469"/>
    </source>
</evidence>
<dbReference type="FunFam" id="2.30.30.140:FF:000031">
    <property type="entry name" value="DNA/RNA-binding protein KIN17 isoform X1"/>
    <property type="match status" value="1"/>
</dbReference>
<organism evidence="25 26">
    <name type="scientific">Strongylocentrotus purpuratus</name>
    <name type="common">Purple sea urchin</name>
    <dbReference type="NCBI Taxonomy" id="7668"/>
    <lineage>
        <taxon>Eukaryota</taxon>
        <taxon>Metazoa</taxon>
        <taxon>Echinodermata</taxon>
        <taxon>Eleutherozoa</taxon>
        <taxon>Echinozoa</taxon>
        <taxon>Echinoidea</taxon>
        <taxon>Euechinoidea</taxon>
        <taxon>Echinacea</taxon>
        <taxon>Camarodonta</taxon>
        <taxon>Echinidea</taxon>
        <taxon>Strongylocentrotidae</taxon>
        <taxon>Strongylocentrotus</taxon>
    </lineage>
</organism>
<dbReference type="GO" id="GO:0003723">
    <property type="term" value="F:RNA binding"/>
    <property type="evidence" value="ECO:0007669"/>
    <property type="project" value="UniProtKB-KW"/>
</dbReference>
<keyword evidence="10" id="KW-0863">Zinc-finger</keyword>
<dbReference type="Proteomes" id="UP000007110">
    <property type="component" value="Unassembled WGS sequence"/>
</dbReference>
<evidence type="ECO:0000313" key="26">
    <source>
        <dbReference type="Proteomes" id="UP000007110"/>
    </source>
</evidence>
<sequence>MPKPGGFLTPKAIANRVKSKGLQKLRWYCQMCQKQCRDENGFKCHLTSESHQRQLLLFADNEEEFLDTFSNEFFDMFMELLRRRFNTRRVHSNIVYNEYISDREHTHMNSTKWETLTEFVKWLGREGFCVVDHTEKGWFITYIDRDPETLKRQEALKKKDKLILDDEERIMKNIQEQVARGESHGSKQTEFTELQRDDEEEKVTFSFGSSAGMSAGGSKESDSKTSQDKKTNILKAAAVSASKKKDSSRKESGKRKSALEEIMEEEARKKSKLTEKKDYWLRKGIIVKITTKRLGEKYLKKKGVVKDVIDRYTGVVKLNDTGTKVKVDQVHLETVIPNIGKPICIVNGDYRGVTGTLHSLDEKNFSVTVKSDSGKLVEGQAYEDVCKYSPEDS</sequence>
<keyword evidence="5" id="KW-0963">Cytoplasm</keyword>
<dbReference type="InterPro" id="IPR019447">
    <property type="entry name" value="DNA/RNA-bd_Kin17_WH-like_dom"/>
</dbReference>
<dbReference type="Pfam" id="PF25092">
    <property type="entry name" value="SH3_KIN17_C"/>
    <property type="match status" value="1"/>
</dbReference>
<dbReference type="InParanoid" id="A0A7M7PWN4"/>
<name>A0A7M7PWN4_STRPU</name>
<dbReference type="GO" id="GO:0006974">
    <property type="term" value="P:DNA damage response"/>
    <property type="evidence" value="ECO:0000318"/>
    <property type="project" value="GO_Central"/>
</dbReference>
<evidence type="ECO:0000256" key="11">
    <source>
        <dbReference type="ARBA" id="ARBA00022833"/>
    </source>
</evidence>
<evidence type="ECO:0000256" key="16">
    <source>
        <dbReference type="ARBA" id="ARBA00023172"/>
    </source>
</evidence>
<keyword evidence="12" id="KW-0694">RNA-binding</keyword>
<evidence type="ECO:0000256" key="23">
    <source>
        <dbReference type="SAM" id="MobiDB-lite"/>
    </source>
</evidence>
<evidence type="ECO:0000256" key="21">
    <source>
        <dbReference type="ARBA" id="ARBA00067573"/>
    </source>
</evidence>
<protein>
    <recommendedName>
        <fullName evidence="21">DNA/RNA-binding protein KIN17</fullName>
    </recommendedName>
    <alternativeName>
        <fullName evidence="22">Binding to curved DNA</fullName>
    </alternativeName>
</protein>
<dbReference type="GO" id="GO:0005737">
    <property type="term" value="C:cytoplasm"/>
    <property type="evidence" value="ECO:0007669"/>
    <property type="project" value="UniProtKB-SubCell"/>
</dbReference>
<dbReference type="RefSeq" id="XP_030856178.1">
    <property type="nucleotide sequence ID" value="XM_031000318.1"/>
</dbReference>
<evidence type="ECO:0000256" key="17">
    <source>
        <dbReference type="ARBA" id="ARBA00023204"/>
    </source>
</evidence>
<keyword evidence="16" id="KW-0233">DNA recombination</keyword>
<dbReference type="Gene3D" id="2.30.30.30">
    <property type="match status" value="1"/>
</dbReference>
<dbReference type="Gene3D" id="2.30.30.140">
    <property type="match status" value="1"/>
</dbReference>
<dbReference type="Gene3D" id="1.10.10.2030">
    <property type="entry name" value="DNA/RNA-binding protein Kin17, conserved domain"/>
    <property type="match status" value="1"/>
</dbReference>
<keyword evidence="14" id="KW-0175">Coiled coil</keyword>
<evidence type="ECO:0000256" key="5">
    <source>
        <dbReference type="ARBA" id="ARBA00022490"/>
    </source>
</evidence>
<dbReference type="EnsemblMetazoa" id="XM_031000318">
    <property type="protein sequence ID" value="XP_030856178"/>
    <property type="gene ID" value="LOC587495"/>
</dbReference>
<keyword evidence="4" id="KW-0488">Methylation</keyword>